<feature type="compositionally biased region" description="Polar residues" evidence="6">
    <location>
        <begin position="48"/>
        <end position="61"/>
    </location>
</feature>
<evidence type="ECO:0000256" key="1">
    <source>
        <dbReference type="ARBA" id="ARBA00001961"/>
    </source>
</evidence>
<reference evidence="9 10" key="1">
    <citation type="journal article" date="2024" name="Science">
        <title>Giant polyketide synthase enzymes in the biosynthesis of giant marine polyether toxins.</title>
        <authorList>
            <person name="Fallon T.R."/>
            <person name="Shende V.V."/>
            <person name="Wierzbicki I.H."/>
            <person name="Pendleton A.L."/>
            <person name="Watervoot N.F."/>
            <person name="Auber R.P."/>
            <person name="Gonzalez D.J."/>
            <person name="Wisecaver J.H."/>
            <person name="Moore B.S."/>
        </authorList>
    </citation>
    <scope>NUCLEOTIDE SEQUENCE [LARGE SCALE GENOMIC DNA]</scope>
    <source>
        <strain evidence="9 10">12B1</strain>
    </source>
</reference>
<keyword evidence="4" id="KW-0560">Oxidoreductase</keyword>
<dbReference type="GO" id="GO:0004656">
    <property type="term" value="F:procollagen-proline 4-dioxygenase activity"/>
    <property type="evidence" value="ECO:0007669"/>
    <property type="project" value="TreeGrafter"/>
</dbReference>
<dbReference type="PANTHER" id="PTHR10869">
    <property type="entry name" value="PROLYL 4-HYDROXYLASE ALPHA SUBUNIT"/>
    <property type="match status" value="1"/>
</dbReference>
<keyword evidence="5" id="KW-0408">Iron</keyword>
<evidence type="ECO:0000256" key="3">
    <source>
        <dbReference type="ARBA" id="ARBA00022964"/>
    </source>
</evidence>
<sequence>MRWWPWQLALAVATLLYMHQALTSLQSSIDQLQSSLSALQVEGRGTRHTPQCSATQNTLTTDAPAEQRPSAAPRVAGQRAPPLSGGPNHSSSSPEDAVQILSLHPRIFYFPNFLPAEASSYLRATSEGKLRESRVFGTDSWSSQTAGVVDKTSRSSTMYTLNATEMSRETIRRFRDRVAHETKMGWDHQEGIQVQRYTSSEGGEFYDAHYDSPDMARKRLATLVAYLEDTPEGGETIFPLVQRPHIVAAAGQAAARAPLSLDQLKELGRERFAAACADESSEYLRIKPRRGSAILFYSFHPDGSFDPLSLHGSCPVRRGEKWIAQQWVRDVVQRPHESPSFAGGWGLWGRGPPSADEQGRAVFLNRRAGGPPMLVEERVVGAAAGVEPARLFACSEPSDMLRGLASAGAWTVLVRIYDLNSCEEHSSSQRASITLASVDSSGGVGSVSRGGCCSLRLELRGCTLELVGPTEKVSLRVVLTRHTSPTDETFVAWSGALTVDGLYKWPAVWEGISRVWVNGVESQPAAATPAWSLPDAGQTLWNAAAVCAEQPLLFSGAWTQWSQHSIPS</sequence>
<feature type="domain" description="Fe2OG dioxygenase" evidence="8">
    <location>
        <begin position="188"/>
        <end position="330"/>
    </location>
</feature>
<evidence type="ECO:0000256" key="2">
    <source>
        <dbReference type="ARBA" id="ARBA00022723"/>
    </source>
</evidence>
<keyword evidence="10" id="KW-1185">Reference proteome</keyword>
<dbReference type="Proteomes" id="UP001515480">
    <property type="component" value="Unassembled WGS sequence"/>
</dbReference>
<dbReference type="EMBL" id="JBGBPQ010000023">
    <property type="protein sequence ID" value="KAL1500424.1"/>
    <property type="molecule type" value="Genomic_DNA"/>
</dbReference>
<dbReference type="PANTHER" id="PTHR10869:SF246">
    <property type="entry name" value="TRANSMEMBRANE PROLYL 4-HYDROXYLASE"/>
    <property type="match status" value="1"/>
</dbReference>
<dbReference type="GO" id="GO:0031418">
    <property type="term" value="F:L-ascorbic acid binding"/>
    <property type="evidence" value="ECO:0007669"/>
    <property type="project" value="InterPro"/>
</dbReference>
<keyword evidence="2" id="KW-0479">Metal-binding</keyword>
<feature type="chain" id="PRO_5044321485" description="Fe2OG dioxygenase domain-containing protein" evidence="7">
    <location>
        <begin position="24"/>
        <end position="568"/>
    </location>
</feature>
<name>A0AB34IJL5_PRYPA</name>
<dbReference type="AlphaFoldDB" id="A0AB34IJL5"/>
<dbReference type="PROSITE" id="PS51471">
    <property type="entry name" value="FE2OG_OXY"/>
    <property type="match status" value="1"/>
</dbReference>
<gene>
    <name evidence="9" type="ORF">AB1Y20_013081</name>
</gene>
<keyword evidence="3" id="KW-0223">Dioxygenase</keyword>
<dbReference type="InterPro" id="IPR006620">
    <property type="entry name" value="Pro_4_hyd_alph"/>
</dbReference>
<protein>
    <recommendedName>
        <fullName evidence="8">Fe2OG dioxygenase domain-containing protein</fullName>
    </recommendedName>
</protein>
<evidence type="ECO:0000256" key="6">
    <source>
        <dbReference type="SAM" id="MobiDB-lite"/>
    </source>
</evidence>
<accession>A0AB34IJL5</accession>
<comment type="caution">
    <text evidence="9">The sequence shown here is derived from an EMBL/GenBank/DDBJ whole genome shotgun (WGS) entry which is preliminary data.</text>
</comment>
<feature type="region of interest" description="Disordered" evidence="6">
    <location>
        <begin position="41"/>
        <end position="96"/>
    </location>
</feature>
<dbReference type="SMART" id="SM00702">
    <property type="entry name" value="P4Hc"/>
    <property type="match status" value="1"/>
</dbReference>
<proteinExistence type="predicted"/>
<organism evidence="9 10">
    <name type="scientific">Prymnesium parvum</name>
    <name type="common">Toxic golden alga</name>
    <dbReference type="NCBI Taxonomy" id="97485"/>
    <lineage>
        <taxon>Eukaryota</taxon>
        <taxon>Haptista</taxon>
        <taxon>Haptophyta</taxon>
        <taxon>Prymnesiophyceae</taxon>
        <taxon>Prymnesiales</taxon>
        <taxon>Prymnesiaceae</taxon>
        <taxon>Prymnesium</taxon>
    </lineage>
</organism>
<dbReference type="Gene3D" id="2.60.120.620">
    <property type="entry name" value="q2cbj1_9rhob like domain"/>
    <property type="match status" value="1"/>
</dbReference>
<evidence type="ECO:0000313" key="9">
    <source>
        <dbReference type="EMBL" id="KAL1500424.1"/>
    </source>
</evidence>
<evidence type="ECO:0000259" key="8">
    <source>
        <dbReference type="PROSITE" id="PS51471"/>
    </source>
</evidence>
<dbReference type="InterPro" id="IPR045054">
    <property type="entry name" value="P4HA-like"/>
</dbReference>
<dbReference type="InterPro" id="IPR005123">
    <property type="entry name" value="Oxoglu/Fe-dep_dioxygenase_dom"/>
</dbReference>
<dbReference type="Pfam" id="PF13640">
    <property type="entry name" value="2OG-FeII_Oxy_3"/>
    <property type="match status" value="1"/>
</dbReference>
<evidence type="ECO:0000256" key="4">
    <source>
        <dbReference type="ARBA" id="ARBA00023002"/>
    </source>
</evidence>
<evidence type="ECO:0000256" key="5">
    <source>
        <dbReference type="ARBA" id="ARBA00023004"/>
    </source>
</evidence>
<keyword evidence="7" id="KW-0732">Signal</keyword>
<dbReference type="GO" id="GO:0005783">
    <property type="term" value="C:endoplasmic reticulum"/>
    <property type="evidence" value="ECO:0007669"/>
    <property type="project" value="TreeGrafter"/>
</dbReference>
<feature type="signal peptide" evidence="7">
    <location>
        <begin position="1"/>
        <end position="23"/>
    </location>
</feature>
<dbReference type="GO" id="GO:0005506">
    <property type="term" value="F:iron ion binding"/>
    <property type="evidence" value="ECO:0007669"/>
    <property type="project" value="InterPro"/>
</dbReference>
<comment type="cofactor">
    <cofactor evidence="1">
        <name>L-ascorbate</name>
        <dbReference type="ChEBI" id="CHEBI:38290"/>
    </cofactor>
</comment>
<evidence type="ECO:0000313" key="10">
    <source>
        <dbReference type="Proteomes" id="UP001515480"/>
    </source>
</evidence>
<evidence type="ECO:0000256" key="7">
    <source>
        <dbReference type="SAM" id="SignalP"/>
    </source>
</evidence>
<dbReference type="InterPro" id="IPR044862">
    <property type="entry name" value="Pro_4_hyd_alph_FE2OG_OXY"/>
</dbReference>